<gene>
    <name evidence="17" type="ORF">HOLleu_15004</name>
</gene>
<dbReference type="InterPro" id="IPR000387">
    <property type="entry name" value="Tyr_Pase_dom"/>
</dbReference>
<comment type="similarity">
    <text evidence="2">Belongs to the protein-tyrosine phosphatase family.</text>
</comment>
<evidence type="ECO:0000256" key="6">
    <source>
        <dbReference type="ARBA" id="ARBA00022912"/>
    </source>
</evidence>
<evidence type="ECO:0000259" key="13">
    <source>
        <dbReference type="PROSITE" id="PS50026"/>
    </source>
</evidence>
<dbReference type="CDD" id="cd00063">
    <property type="entry name" value="FN3"/>
    <property type="match status" value="2"/>
</dbReference>
<accession>A0A9Q1HC55</accession>
<dbReference type="CDD" id="cd00054">
    <property type="entry name" value="EGF_CA"/>
    <property type="match status" value="1"/>
</dbReference>
<reference evidence="17" key="1">
    <citation type="submission" date="2021-10" db="EMBL/GenBank/DDBJ databases">
        <title>Tropical sea cucumber genome reveals ecological adaptation and Cuvierian tubules defense mechanism.</title>
        <authorList>
            <person name="Chen T."/>
        </authorList>
    </citation>
    <scope>NUCLEOTIDE SEQUENCE</scope>
    <source>
        <strain evidence="17">Nanhai2018</strain>
        <tissue evidence="17">Muscle</tissue>
    </source>
</reference>
<keyword evidence="18" id="KW-1185">Reference proteome</keyword>
<keyword evidence="11" id="KW-0812">Transmembrane</keyword>
<keyword evidence="11" id="KW-1133">Transmembrane helix</keyword>
<dbReference type="PROSITE" id="PS50853">
    <property type="entry name" value="FN3"/>
    <property type="match status" value="2"/>
</dbReference>
<dbReference type="CDD" id="cd00047">
    <property type="entry name" value="PTPc"/>
    <property type="match status" value="2"/>
</dbReference>
<evidence type="ECO:0000256" key="12">
    <source>
        <dbReference type="SAM" id="SignalP"/>
    </source>
</evidence>
<comment type="subcellular location">
    <subcellularLocation>
        <location evidence="1">Membrane</location>
        <topology evidence="1">Single-pass membrane protein</topology>
    </subcellularLocation>
</comment>
<keyword evidence="5" id="KW-0378">Hydrolase</keyword>
<evidence type="ECO:0000256" key="2">
    <source>
        <dbReference type="ARBA" id="ARBA00009580"/>
    </source>
</evidence>
<dbReference type="InterPro" id="IPR003961">
    <property type="entry name" value="FN3_dom"/>
</dbReference>
<evidence type="ECO:0000256" key="8">
    <source>
        <dbReference type="ARBA" id="ARBA00051722"/>
    </source>
</evidence>
<dbReference type="Pfam" id="PF00102">
    <property type="entry name" value="Y_phosphatase"/>
    <property type="match status" value="2"/>
</dbReference>
<proteinExistence type="inferred from homology"/>
<dbReference type="PROSITE" id="PS50055">
    <property type="entry name" value="TYR_PHOSPHATASE_PTP"/>
    <property type="match status" value="2"/>
</dbReference>
<feature type="domain" description="EGF-like" evidence="13">
    <location>
        <begin position="266"/>
        <end position="297"/>
    </location>
</feature>
<dbReference type="PROSITE" id="PS50026">
    <property type="entry name" value="EGF_3"/>
    <property type="match status" value="1"/>
</dbReference>
<feature type="signal peptide" evidence="12">
    <location>
        <begin position="1"/>
        <end position="29"/>
    </location>
</feature>
<comment type="catalytic activity">
    <reaction evidence="8">
        <text>O-phospho-L-tyrosyl-[protein] + H2O = L-tyrosyl-[protein] + phosphate</text>
        <dbReference type="Rhea" id="RHEA:10684"/>
        <dbReference type="Rhea" id="RHEA-COMP:10136"/>
        <dbReference type="Rhea" id="RHEA-COMP:20101"/>
        <dbReference type="ChEBI" id="CHEBI:15377"/>
        <dbReference type="ChEBI" id="CHEBI:43474"/>
        <dbReference type="ChEBI" id="CHEBI:46858"/>
        <dbReference type="ChEBI" id="CHEBI:61978"/>
        <dbReference type="EC" id="3.1.3.48"/>
    </reaction>
</comment>
<feature type="domain" description="Tyrosine-protein phosphatase" evidence="14">
    <location>
        <begin position="1268"/>
        <end position="1521"/>
    </location>
</feature>
<dbReference type="PANTHER" id="PTHR19134">
    <property type="entry name" value="RECEPTOR-TYPE TYROSINE-PROTEIN PHOSPHATASE"/>
    <property type="match status" value="1"/>
</dbReference>
<evidence type="ECO:0000259" key="15">
    <source>
        <dbReference type="PROSITE" id="PS50056"/>
    </source>
</evidence>
<feature type="domain" description="Fibronectin type-III" evidence="16">
    <location>
        <begin position="592"/>
        <end position="692"/>
    </location>
</feature>
<evidence type="ECO:0000313" key="18">
    <source>
        <dbReference type="Proteomes" id="UP001152320"/>
    </source>
</evidence>
<feature type="region of interest" description="Disordered" evidence="10">
    <location>
        <begin position="861"/>
        <end position="888"/>
    </location>
</feature>
<keyword evidence="17" id="KW-0675">Receptor</keyword>
<dbReference type="InterPro" id="IPR003595">
    <property type="entry name" value="Tyr_Pase_cat"/>
</dbReference>
<dbReference type="PANTHER" id="PTHR19134:SF562">
    <property type="entry name" value="PROTEIN-TYROSINE-PHOSPHATASE"/>
    <property type="match status" value="1"/>
</dbReference>
<evidence type="ECO:0000256" key="9">
    <source>
        <dbReference type="PROSITE-ProRule" id="PRU00076"/>
    </source>
</evidence>
<dbReference type="Gene3D" id="3.90.190.10">
    <property type="entry name" value="Protein tyrosine phosphatase superfamily"/>
    <property type="match status" value="2"/>
</dbReference>
<organism evidence="17 18">
    <name type="scientific">Holothuria leucospilota</name>
    <name type="common">Black long sea cucumber</name>
    <name type="synonym">Mertensiothuria leucospilota</name>
    <dbReference type="NCBI Taxonomy" id="206669"/>
    <lineage>
        <taxon>Eukaryota</taxon>
        <taxon>Metazoa</taxon>
        <taxon>Echinodermata</taxon>
        <taxon>Eleutherozoa</taxon>
        <taxon>Echinozoa</taxon>
        <taxon>Holothuroidea</taxon>
        <taxon>Aspidochirotacea</taxon>
        <taxon>Aspidochirotida</taxon>
        <taxon>Holothuriidae</taxon>
        <taxon>Holothuria</taxon>
    </lineage>
</organism>
<dbReference type="SMART" id="SM00060">
    <property type="entry name" value="FN3"/>
    <property type="match status" value="2"/>
</dbReference>
<dbReference type="Proteomes" id="UP001152320">
    <property type="component" value="Chromosome 6"/>
</dbReference>
<dbReference type="SMART" id="SM00181">
    <property type="entry name" value="EGF"/>
    <property type="match status" value="4"/>
</dbReference>
<dbReference type="Gene3D" id="2.170.300.10">
    <property type="entry name" value="Tie2 ligand-binding domain superfamily"/>
    <property type="match status" value="1"/>
</dbReference>
<dbReference type="PROSITE" id="PS50056">
    <property type="entry name" value="TYR_PHOSPHATASE_2"/>
    <property type="match status" value="2"/>
</dbReference>
<dbReference type="GO" id="GO:0016020">
    <property type="term" value="C:membrane"/>
    <property type="evidence" value="ECO:0007669"/>
    <property type="project" value="UniProtKB-SubCell"/>
</dbReference>
<dbReference type="OrthoDB" id="10252017at2759"/>
<dbReference type="InterPro" id="IPR050348">
    <property type="entry name" value="Protein-Tyr_Phosphatase"/>
</dbReference>
<evidence type="ECO:0000259" key="16">
    <source>
        <dbReference type="PROSITE" id="PS50853"/>
    </source>
</evidence>
<evidence type="ECO:0000256" key="5">
    <source>
        <dbReference type="ARBA" id="ARBA00022801"/>
    </source>
</evidence>
<dbReference type="InterPro" id="IPR000242">
    <property type="entry name" value="PTP_cat"/>
</dbReference>
<feature type="chain" id="PRO_5040355310" description="protein-tyrosine-phosphatase" evidence="12">
    <location>
        <begin position="30"/>
        <end position="1532"/>
    </location>
</feature>
<dbReference type="Gene3D" id="2.60.40.10">
    <property type="entry name" value="Immunoglobulins"/>
    <property type="match status" value="3"/>
</dbReference>
<dbReference type="SMART" id="SM00404">
    <property type="entry name" value="PTPc_motif"/>
    <property type="match status" value="2"/>
</dbReference>
<dbReference type="InterPro" id="IPR000742">
    <property type="entry name" value="EGF"/>
</dbReference>
<dbReference type="FunFam" id="2.170.300.10:FF:000003">
    <property type="entry name" value="tyrosine-protein kinase receptor Tie-1 isoform X1"/>
    <property type="match status" value="1"/>
</dbReference>
<feature type="domain" description="Tyrosine specific protein phosphatases" evidence="15">
    <location>
        <begin position="1158"/>
        <end position="1233"/>
    </location>
</feature>
<feature type="domain" description="Tyrosine-protein phosphatase" evidence="14">
    <location>
        <begin position="984"/>
        <end position="1242"/>
    </location>
</feature>
<evidence type="ECO:0000259" key="14">
    <source>
        <dbReference type="PROSITE" id="PS50055"/>
    </source>
</evidence>
<evidence type="ECO:0000256" key="4">
    <source>
        <dbReference type="ARBA" id="ARBA00022729"/>
    </source>
</evidence>
<comment type="caution">
    <text evidence="17">The sequence shown here is derived from an EMBL/GenBank/DDBJ whole genome shotgun (WGS) entry which is preliminary data.</text>
</comment>
<dbReference type="PROSITE" id="PS00022">
    <property type="entry name" value="EGF_1"/>
    <property type="match status" value="1"/>
</dbReference>
<evidence type="ECO:0000256" key="3">
    <source>
        <dbReference type="ARBA" id="ARBA00013064"/>
    </source>
</evidence>
<dbReference type="EC" id="3.1.3.48" evidence="3"/>
<dbReference type="SUPFAM" id="SSF52799">
    <property type="entry name" value="(Phosphotyrosine protein) phosphatases II"/>
    <property type="match status" value="2"/>
</dbReference>
<dbReference type="SUPFAM" id="SSF49265">
    <property type="entry name" value="Fibronectin type III"/>
    <property type="match status" value="1"/>
</dbReference>
<dbReference type="FunFam" id="3.90.190.10:FF:000102">
    <property type="entry name" value="Receptor-type tyrosine-protein phosphatase"/>
    <property type="match status" value="1"/>
</dbReference>
<dbReference type="EMBL" id="JAIZAY010000006">
    <property type="protein sequence ID" value="KAJ8040649.1"/>
    <property type="molecule type" value="Genomic_DNA"/>
</dbReference>
<keyword evidence="6" id="KW-0904">Protein phosphatase</keyword>
<dbReference type="GO" id="GO:0004725">
    <property type="term" value="F:protein tyrosine phosphatase activity"/>
    <property type="evidence" value="ECO:0007669"/>
    <property type="project" value="UniProtKB-EC"/>
</dbReference>
<evidence type="ECO:0000256" key="11">
    <source>
        <dbReference type="SAM" id="Phobius"/>
    </source>
</evidence>
<dbReference type="InterPro" id="IPR029021">
    <property type="entry name" value="Prot-tyrosine_phosphatase-like"/>
</dbReference>
<evidence type="ECO:0000256" key="7">
    <source>
        <dbReference type="ARBA" id="ARBA00023136"/>
    </source>
</evidence>
<name>A0A9Q1HC55_HOLLE</name>
<keyword evidence="9" id="KW-0245">EGF-like domain</keyword>
<evidence type="ECO:0000256" key="1">
    <source>
        <dbReference type="ARBA" id="ARBA00004167"/>
    </source>
</evidence>
<dbReference type="CDD" id="cd00055">
    <property type="entry name" value="EGF_Lam"/>
    <property type="match status" value="1"/>
</dbReference>
<protein>
    <recommendedName>
        <fullName evidence="3">protein-tyrosine-phosphatase</fullName>
        <ecNumber evidence="3">3.1.3.48</ecNumber>
    </recommendedName>
</protein>
<dbReference type="InterPro" id="IPR013783">
    <property type="entry name" value="Ig-like_fold"/>
</dbReference>
<dbReference type="InterPro" id="IPR036116">
    <property type="entry name" value="FN3_sf"/>
</dbReference>
<evidence type="ECO:0000313" key="17">
    <source>
        <dbReference type="EMBL" id="KAJ8040649.1"/>
    </source>
</evidence>
<feature type="domain" description="Fibronectin type-III" evidence="16">
    <location>
        <begin position="696"/>
        <end position="796"/>
    </location>
</feature>
<feature type="disulfide bond" evidence="9">
    <location>
        <begin position="287"/>
        <end position="296"/>
    </location>
</feature>
<feature type="domain" description="Tyrosine specific protein phosphatases" evidence="15">
    <location>
        <begin position="1444"/>
        <end position="1512"/>
    </location>
</feature>
<keyword evidence="4 12" id="KW-0732">Signal</keyword>
<keyword evidence="7 11" id="KW-0472">Membrane</keyword>
<keyword evidence="9" id="KW-1015">Disulfide bond</keyword>
<dbReference type="SMART" id="SM00194">
    <property type="entry name" value="PTPc"/>
    <property type="match status" value="2"/>
</dbReference>
<comment type="caution">
    <text evidence="9">Lacks conserved residue(s) required for the propagation of feature annotation.</text>
</comment>
<feature type="transmembrane region" description="Helical" evidence="11">
    <location>
        <begin position="798"/>
        <end position="820"/>
    </location>
</feature>
<dbReference type="InterPro" id="IPR002049">
    <property type="entry name" value="LE_dom"/>
</dbReference>
<evidence type="ECO:0000256" key="10">
    <source>
        <dbReference type="SAM" id="MobiDB-lite"/>
    </source>
</evidence>
<dbReference type="PRINTS" id="PR00700">
    <property type="entry name" value="PRTYPHPHTASE"/>
</dbReference>
<sequence>MGVAKCVRKWPFLLGIILVCSLQLKLCAGRSASQCGRKDKVLMTVMSFKPQNSESTDAPLPHYECYLGAEDGDAVVSSYRPYRTKNLIEPQPSSPVRLTDNNLPANTAAYRITLDPANNNAFGVFTCNALKDARKNTTVFAIFLRSDGYIVPSDGRITKTVNVGDRDVIIDVTVVDDTDVLRDPPQSENLDIRWRINGSRNVDVIDAGGTDYQGVNYTQLSSRGIRVDDEGVYEAHGFTLRNARHVLQRLIVRSCEAGKWGPPGCIGICDNCYNGGICDDETGRCICPPGFMGTNCLTACGGNKFGYSCEFQCDYEGNTDCIGRQFCLLDPYGCTCNTGYKNLDCMTNCQDGKYGAGCLQQCHCDGNQGRCDRFTGECESGRCQNGWSGTNCQIPDTCPQGYFGSDCTEKCFCLNNLACNKNTGACNNGVQCAPGAMKPTGSMKCQECPDGFYGDCNKECHCESEACDKVTGECVGCCKPQWLERDRNTCQTGLEGSSFLKVNSGQSTNVRCDTSRSIVNTYGTELSRESGSLVDSGITRSGFNNQRSSISSADFTINNVSSTDVFYCLLVSNMKPIAWLNTTFSAYVLPVLSDQPTFQRQTNDSVTIRWRAWDAEKDVGDPPVVSYVTYYKEEATDVWMRGSDMSRDEALEYTASDLKMDVNYTFAVSAVRDGDGGEGPRSPPLTVKTLCCDAVVPINVQARLTDDNKVQVSWQITPGSINCSTGITSFTVYAHIEGSSDEPIIIASVGGEMTSYIISEGLEDGVSYTFLVSSTTDQEGAQSLRSEVVLYTSGSSPVTFIVIIIFIVLAIVIILILVVVKRYYYRKGSQDKSEPDRVKSAVYTNDGVSDEPIGYSSLELDSKEATSPSDYHHLHQGQHGENMSEYEETDMSKAERKVSGMEYEDVGNSQPGRYILPTPPAGPQTNSAIQFEYHDYEEPDDFENYTGVYINIPDTHHLFSPEPIKVSEFQSFMRKDKTQLVEGIVKEFMILPKGRQYPCSVAQQHCLQRNNSQEILPYDHSRVVLTSLGNMNQSDYYNASYIKDHKGKIRFIAAQGPGSKYKVSDFWRMVWQEQVKTIVMLTDSNQAVNAGSAAYWPEKVKTTETYGELTVLGMELTSSGTYTVRKMKVLQNDDDKIHTVQQVQLHMWPFRGVPEDISDLIAVIKKVKTLQGRDTAGPLLVHCSNGSGASGTFIAIYSLMDVLKESKSINVFDFVNNMRKDRMDMVQTRIQYLFIYQTLQDAQLFPEDSSLSCSQLKNLSDRILNKKAQQEFKVLRKMDENSRQTKSKVGRLATNAHKNRFKGIIPLDKYRATLKSEGLTPGISDYINASIAENDEPRYILMAQSPLPATVEDFWRLVYDYQCRTVIMLDNANNIDKTFVQYWPDGRAMYASITVDLVTSMKFDTFTKRTFTVTHQDFKKSFSVEQLVYDGLEKKQNIDVNKLAKFIISTKTDRSKTLLVHCINGVGLSAVYIVVRSLTDSIKNGDECDVFLAVKKLRMRNPHAIQTQDEYILCLQLLKSILNNQEDYAVVY</sequence>